<dbReference type="OrthoDB" id="5982876at2759"/>
<evidence type="ECO:0000313" key="3">
    <source>
        <dbReference type="Proteomes" id="UP000288216"/>
    </source>
</evidence>
<dbReference type="Proteomes" id="UP000288216">
    <property type="component" value="Unassembled WGS sequence"/>
</dbReference>
<keyword evidence="1" id="KW-0175">Coiled coil</keyword>
<sequence length="118" mass="13171">MPTPADLPEVQGEHSYYKSDLTIEQLEGIITNLQKKVKVIQQRERRNTARLKAMENLVDQLKKENVLSEEKLKIMAKPCSQINAQVVNPSSTVTVVCEDNGTIIYAVQQSSNEGGDTL</sequence>
<protein>
    <submittedName>
        <fullName evidence="2">Uncharacterized protein</fullName>
    </submittedName>
</protein>
<accession>A0A401NI29</accession>
<dbReference type="EMBL" id="BFAA01004974">
    <property type="protein sequence ID" value="GCB60524.1"/>
    <property type="molecule type" value="Genomic_DNA"/>
</dbReference>
<gene>
    <name evidence="2" type="ORF">scyTo_0011149</name>
</gene>
<dbReference type="PANTHER" id="PTHR46927:SF2">
    <property type="entry name" value="THAP DOMAIN-CONTAINING PROTEIN 8"/>
    <property type="match status" value="1"/>
</dbReference>
<dbReference type="STRING" id="75743.A0A401NI29"/>
<organism evidence="2 3">
    <name type="scientific">Scyliorhinus torazame</name>
    <name type="common">Cloudy catshark</name>
    <name type="synonym">Catulus torazame</name>
    <dbReference type="NCBI Taxonomy" id="75743"/>
    <lineage>
        <taxon>Eukaryota</taxon>
        <taxon>Metazoa</taxon>
        <taxon>Chordata</taxon>
        <taxon>Craniata</taxon>
        <taxon>Vertebrata</taxon>
        <taxon>Chondrichthyes</taxon>
        <taxon>Elasmobranchii</taxon>
        <taxon>Galeomorphii</taxon>
        <taxon>Galeoidea</taxon>
        <taxon>Carcharhiniformes</taxon>
        <taxon>Scyliorhinidae</taxon>
        <taxon>Scyliorhinus</taxon>
    </lineage>
</organism>
<evidence type="ECO:0000256" key="1">
    <source>
        <dbReference type="SAM" id="Coils"/>
    </source>
</evidence>
<evidence type="ECO:0000313" key="2">
    <source>
        <dbReference type="EMBL" id="GCB60524.1"/>
    </source>
</evidence>
<keyword evidence="3" id="KW-1185">Reference proteome</keyword>
<dbReference type="OMA" id="KIMAKPC"/>
<dbReference type="PANTHER" id="PTHR46927">
    <property type="entry name" value="AGAP005574-PA"/>
    <property type="match status" value="1"/>
</dbReference>
<proteinExistence type="predicted"/>
<comment type="caution">
    <text evidence="2">The sequence shown here is derived from an EMBL/GenBank/DDBJ whole genome shotgun (WGS) entry which is preliminary data.</text>
</comment>
<dbReference type="AlphaFoldDB" id="A0A401NI29"/>
<name>A0A401NI29_SCYTO</name>
<dbReference type="InterPro" id="IPR052224">
    <property type="entry name" value="THAP_domain_protein"/>
</dbReference>
<feature type="coiled-coil region" evidence="1">
    <location>
        <begin position="23"/>
        <end position="71"/>
    </location>
</feature>
<reference evidence="2 3" key="1">
    <citation type="journal article" date="2018" name="Nat. Ecol. Evol.">
        <title>Shark genomes provide insights into elasmobranch evolution and the origin of vertebrates.</title>
        <authorList>
            <person name="Hara Y"/>
            <person name="Yamaguchi K"/>
            <person name="Onimaru K"/>
            <person name="Kadota M"/>
            <person name="Koyanagi M"/>
            <person name="Keeley SD"/>
            <person name="Tatsumi K"/>
            <person name="Tanaka K"/>
            <person name="Motone F"/>
            <person name="Kageyama Y"/>
            <person name="Nozu R"/>
            <person name="Adachi N"/>
            <person name="Nishimura O"/>
            <person name="Nakagawa R"/>
            <person name="Tanegashima C"/>
            <person name="Kiyatake I"/>
            <person name="Matsumoto R"/>
            <person name="Murakumo K"/>
            <person name="Nishida K"/>
            <person name="Terakita A"/>
            <person name="Kuratani S"/>
            <person name="Sato K"/>
            <person name="Hyodo S Kuraku.S."/>
        </authorList>
    </citation>
    <scope>NUCLEOTIDE SEQUENCE [LARGE SCALE GENOMIC DNA]</scope>
</reference>